<proteinExistence type="predicted"/>
<reference evidence="1 2" key="1">
    <citation type="submission" date="2020-01" db="EMBL/GenBank/DDBJ databases">
        <title>Investigation of new actinobacteria for the biodesulphurisation of diesel fuel.</title>
        <authorList>
            <person name="Athi Narayanan S.M."/>
        </authorList>
    </citation>
    <scope>NUCLEOTIDE SEQUENCE [LARGE SCALE GENOMIC DNA]</scope>
    <source>
        <strain evidence="1 2">213E</strain>
    </source>
</reference>
<organism evidence="1 2">
    <name type="scientific">Gordonia desulfuricans</name>
    <dbReference type="NCBI Taxonomy" id="89051"/>
    <lineage>
        <taxon>Bacteria</taxon>
        <taxon>Bacillati</taxon>
        <taxon>Actinomycetota</taxon>
        <taxon>Actinomycetes</taxon>
        <taxon>Mycobacteriales</taxon>
        <taxon>Gordoniaceae</taxon>
        <taxon>Gordonia</taxon>
    </lineage>
</organism>
<comment type="caution">
    <text evidence="1">The sequence shown here is derived from an EMBL/GenBank/DDBJ whole genome shotgun (WGS) entry which is preliminary data.</text>
</comment>
<dbReference type="EMBL" id="JAADZU010000082">
    <property type="protein sequence ID" value="NDK91749.1"/>
    <property type="molecule type" value="Genomic_DNA"/>
</dbReference>
<protein>
    <submittedName>
        <fullName evidence="1">Uncharacterized protein</fullName>
    </submittedName>
</protein>
<keyword evidence="2" id="KW-1185">Reference proteome</keyword>
<dbReference type="RefSeq" id="WP_059036624.1">
    <property type="nucleotide sequence ID" value="NZ_JAADZU010000082.1"/>
</dbReference>
<name>A0A7K3LUA4_9ACTN</name>
<gene>
    <name evidence="1" type="ORF">GYA93_19540</name>
</gene>
<dbReference type="Proteomes" id="UP000466307">
    <property type="component" value="Unassembled WGS sequence"/>
</dbReference>
<evidence type="ECO:0000313" key="1">
    <source>
        <dbReference type="EMBL" id="NDK91749.1"/>
    </source>
</evidence>
<accession>A0A7K3LUA4</accession>
<evidence type="ECO:0000313" key="2">
    <source>
        <dbReference type="Proteomes" id="UP000466307"/>
    </source>
</evidence>
<sequence length="168" mass="17749">MTTNPPDWAIKAAGAALSRAEIFDDRVTADRARILAWAEALATYGIEQADAIAAVTAHYQRAGADTPKPGDVIAEARKIRAERAEREKAEAVSALPTAVVPPDRQLGGLPIANVDGEPIWDAYEEHGAISRICPTCDAQPNEGCVNLATGGDRKIPCVARLKTPRGAA</sequence>
<dbReference type="AlphaFoldDB" id="A0A7K3LUA4"/>